<accession>A0A438JDQ4</accession>
<sequence length="237" mass="27144">MPGSPNQNGVVERRNRTLMDMVRSMRSNSKLPESLWNEALKMIVYILNRVPTKTVPKTPFELWNAISCKESNLWYDAMKDEMNSMASNGVWNLVELIDGAKAIGCKWVFKTKKDSLGNIEIYKARVIAKGLTQNEGIDYKETFSPVSKKDSLRIIMTLVAHFDLELQQMDVKTTFLNENPKEEVYMKQLEGFSSSGGEHLVCKLKTSIYGLKQASHQWYLKFHDVISSFGFVENIMD</sequence>
<dbReference type="InterPro" id="IPR001584">
    <property type="entry name" value="Integrase_cat-core"/>
</dbReference>
<dbReference type="PANTHER" id="PTHR42648:SF28">
    <property type="entry name" value="TRANSPOSON-ENCODED PROTEIN WITH RIBONUCLEASE H-LIKE AND RETROVIRUS ZINC FINGER-LIKE DOMAINS"/>
    <property type="match status" value="1"/>
</dbReference>
<evidence type="ECO:0000256" key="2">
    <source>
        <dbReference type="ARBA" id="ARBA00022801"/>
    </source>
</evidence>
<evidence type="ECO:0000256" key="1">
    <source>
        <dbReference type="ARBA" id="ARBA00022723"/>
    </source>
</evidence>
<name>A0A438JDQ4_VITVI</name>
<keyword evidence="2" id="KW-0378">Hydrolase</keyword>
<dbReference type="GO" id="GO:0046872">
    <property type="term" value="F:metal ion binding"/>
    <property type="evidence" value="ECO:0007669"/>
    <property type="project" value="UniProtKB-KW"/>
</dbReference>
<evidence type="ECO:0000313" key="4">
    <source>
        <dbReference type="EMBL" id="RVX07083.1"/>
    </source>
</evidence>
<proteinExistence type="predicted"/>
<dbReference type="GO" id="GO:0003676">
    <property type="term" value="F:nucleic acid binding"/>
    <property type="evidence" value="ECO:0007669"/>
    <property type="project" value="InterPro"/>
</dbReference>
<protein>
    <submittedName>
        <fullName evidence="4">Retrovirus-related Pol polyprotein from transposon TNT 1-94</fullName>
    </submittedName>
</protein>
<feature type="domain" description="Integrase catalytic" evidence="3">
    <location>
        <begin position="1"/>
        <end position="67"/>
    </location>
</feature>
<dbReference type="SUPFAM" id="SSF56672">
    <property type="entry name" value="DNA/RNA polymerases"/>
    <property type="match status" value="1"/>
</dbReference>
<gene>
    <name evidence="4" type="primary">POLX_3079</name>
    <name evidence="4" type="ORF">CK203_030564</name>
</gene>
<dbReference type="GO" id="GO:0016787">
    <property type="term" value="F:hydrolase activity"/>
    <property type="evidence" value="ECO:0007669"/>
    <property type="project" value="UniProtKB-KW"/>
</dbReference>
<dbReference type="AlphaFoldDB" id="A0A438JDQ4"/>
<dbReference type="GO" id="GO:0015074">
    <property type="term" value="P:DNA integration"/>
    <property type="evidence" value="ECO:0007669"/>
    <property type="project" value="InterPro"/>
</dbReference>
<dbReference type="EMBL" id="QGNW01000048">
    <property type="protein sequence ID" value="RVX07083.1"/>
    <property type="molecule type" value="Genomic_DNA"/>
</dbReference>
<dbReference type="InterPro" id="IPR012337">
    <property type="entry name" value="RNaseH-like_sf"/>
</dbReference>
<dbReference type="PANTHER" id="PTHR42648">
    <property type="entry name" value="TRANSPOSASE, PUTATIVE-RELATED"/>
    <property type="match status" value="1"/>
</dbReference>
<comment type="caution">
    <text evidence="4">The sequence shown here is derived from an EMBL/GenBank/DDBJ whole genome shotgun (WGS) entry which is preliminary data.</text>
</comment>
<dbReference type="Gene3D" id="3.30.420.10">
    <property type="entry name" value="Ribonuclease H-like superfamily/Ribonuclease H"/>
    <property type="match status" value="1"/>
</dbReference>
<dbReference type="Pfam" id="PF07727">
    <property type="entry name" value="RVT_2"/>
    <property type="match status" value="1"/>
</dbReference>
<reference evidence="4 5" key="1">
    <citation type="journal article" date="2018" name="PLoS Genet.">
        <title>Population sequencing reveals clonal diversity and ancestral inbreeding in the grapevine cultivar Chardonnay.</title>
        <authorList>
            <person name="Roach M.J."/>
            <person name="Johnson D.L."/>
            <person name="Bohlmann J."/>
            <person name="van Vuuren H.J."/>
            <person name="Jones S.J."/>
            <person name="Pretorius I.S."/>
            <person name="Schmidt S.A."/>
            <person name="Borneman A.R."/>
        </authorList>
    </citation>
    <scope>NUCLEOTIDE SEQUENCE [LARGE SCALE GENOMIC DNA]</scope>
    <source>
        <strain evidence="5">cv. Chardonnay</strain>
        <tissue evidence="4">Leaf</tissue>
    </source>
</reference>
<dbReference type="SUPFAM" id="SSF53098">
    <property type="entry name" value="Ribonuclease H-like"/>
    <property type="match status" value="1"/>
</dbReference>
<organism evidence="4 5">
    <name type="scientific">Vitis vinifera</name>
    <name type="common">Grape</name>
    <dbReference type="NCBI Taxonomy" id="29760"/>
    <lineage>
        <taxon>Eukaryota</taxon>
        <taxon>Viridiplantae</taxon>
        <taxon>Streptophyta</taxon>
        <taxon>Embryophyta</taxon>
        <taxon>Tracheophyta</taxon>
        <taxon>Spermatophyta</taxon>
        <taxon>Magnoliopsida</taxon>
        <taxon>eudicotyledons</taxon>
        <taxon>Gunneridae</taxon>
        <taxon>Pentapetalae</taxon>
        <taxon>rosids</taxon>
        <taxon>Vitales</taxon>
        <taxon>Vitaceae</taxon>
        <taxon>Viteae</taxon>
        <taxon>Vitis</taxon>
    </lineage>
</organism>
<dbReference type="InterPro" id="IPR039537">
    <property type="entry name" value="Retrotran_Ty1/copia-like"/>
</dbReference>
<evidence type="ECO:0000259" key="3">
    <source>
        <dbReference type="PROSITE" id="PS50994"/>
    </source>
</evidence>
<keyword evidence="1" id="KW-0479">Metal-binding</keyword>
<dbReference type="Proteomes" id="UP000288805">
    <property type="component" value="Unassembled WGS sequence"/>
</dbReference>
<dbReference type="PROSITE" id="PS50994">
    <property type="entry name" value="INTEGRASE"/>
    <property type="match status" value="1"/>
</dbReference>
<evidence type="ECO:0000313" key="5">
    <source>
        <dbReference type="Proteomes" id="UP000288805"/>
    </source>
</evidence>
<dbReference type="InterPro" id="IPR036397">
    <property type="entry name" value="RNaseH_sf"/>
</dbReference>
<dbReference type="InterPro" id="IPR043502">
    <property type="entry name" value="DNA/RNA_pol_sf"/>
</dbReference>
<dbReference type="InterPro" id="IPR013103">
    <property type="entry name" value="RVT_2"/>
</dbReference>